<proteinExistence type="predicted"/>
<accession>A0ABU3UJJ2</accession>
<evidence type="ECO:0000313" key="1">
    <source>
        <dbReference type="EMBL" id="MDU8993699.1"/>
    </source>
</evidence>
<gene>
    <name evidence="1" type="ORF">PU648_15465</name>
</gene>
<dbReference type="Proteomes" id="UP001257627">
    <property type="component" value="Unassembled WGS sequence"/>
</dbReference>
<comment type="caution">
    <text evidence="1">The sequence shown here is derived from an EMBL/GenBank/DDBJ whole genome shotgun (WGS) entry which is preliminary data.</text>
</comment>
<dbReference type="EMBL" id="JARAKF010000001">
    <property type="protein sequence ID" value="MDU8993699.1"/>
    <property type="molecule type" value="Genomic_DNA"/>
</dbReference>
<protein>
    <submittedName>
        <fullName evidence="1">Uncharacterized protein</fullName>
    </submittedName>
</protein>
<evidence type="ECO:0000313" key="2">
    <source>
        <dbReference type="Proteomes" id="UP001257627"/>
    </source>
</evidence>
<keyword evidence="2" id="KW-1185">Reference proteome</keyword>
<organism evidence="1 2">
    <name type="scientific">Streptomyces mirabilis</name>
    <dbReference type="NCBI Taxonomy" id="68239"/>
    <lineage>
        <taxon>Bacteria</taxon>
        <taxon>Bacillati</taxon>
        <taxon>Actinomycetota</taxon>
        <taxon>Actinomycetes</taxon>
        <taxon>Kitasatosporales</taxon>
        <taxon>Streptomycetaceae</taxon>
        <taxon>Streptomyces</taxon>
    </lineage>
</organism>
<dbReference type="RefSeq" id="WP_205521776.1">
    <property type="nucleotide sequence ID" value="NZ_CP107955.1"/>
</dbReference>
<reference evidence="1 2" key="1">
    <citation type="submission" date="2023-02" db="EMBL/GenBank/DDBJ databases">
        <authorList>
            <person name="Maleckis M."/>
        </authorList>
    </citation>
    <scope>NUCLEOTIDE SEQUENCE [LARGE SCALE GENOMIC DNA]</scope>
    <source>
        <strain evidence="1 2">P8-A2</strain>
    </source>
</reference>
<name>A0ABU3UJJ2_9ACTN</name>
<sequence length="72" mass="7850">MCASAVKYDWLAPLMLARADEARQPAYGGRGEVPVERRYRERGLGFAFLAGWAAEARELAPLLGFPAAPTGR</sequence>